<dbReference type="GO" id="GO:0000976">
    <property type="term" value="F:transcription cis-regulatory region binding"/>
    <property type="evidence" value="ECO:0007669"/>
    <property type="project" value="TreeGrafter"/>
</dbReference>
<dbReference type="GO" id="GO:0003700">
    <property type="term" value="F:DNA-binding transcription factor activity"/>
    <property type="evidence" value="ECO:0007669"/>
    <property type="project" value="TreeGrafter"/>
</dbReference>
<evidence type="ECO:0000313" key="6">
    <source>
        <dbReference type="EMBL" id="MBB5911624.1"/>
    </source>
</evidence>
<dbReference type="PROSITE" id="PS50977">
    <property type="entry name" value="HTH_TETR_2"/>
    <property type="match status" value="1"/>
</dbReference>
<dbReference type="Gene3D" id="1.10.357.10">
    <property type="entry name" value="Tetracycline Repressor, domain 2"/>
    <property type="match status" value="1"/>
</dbReference>
<dbReference type="PROSITE" id="PS01081">
    <property type="entry name" value="HTH_TETR_1"/>
    <property type="match status" value="1"/>
</dbReference>
<dbReference type="InterPro" id="IPR041347">
    <property type="entry name" value="MftR_C"/>
</dbReference>
<sequence>MESAISDAPSLRDRKKRRTRQTLIDVALERFVADGFDATTLDQLCTEVEVSKRTFFRYFTSKEDVAMAPTQDLWTAFLAELETRPPGGDGLLLDLVRDTLVAALGQMPAEGWAERVRSSRTLAERVPSMNAHGLEFCDRTTRSALTVLNDRFGFDPHDPRPRLVLDLTIAAFHWALDEWTRLPRPAGPDTLATLLGDACAAARETTTLTISTRKPHGPNTSAS</sequence>
<keyword evidence="7" id="KW-1185">Reference proteome</keyword>
<dbReference type="PANTHER" id="PTHR30055:SF234">
    <property type="entry name" value="HTH-TYPE TRANSCRIPTIONAL REGULATOR BETI"/>
    <property type="match status" value="1"/>
</dbReference>
<gene>
    <name evidence="6" type="ORF">BJY24_000491</name>
</gene>
<evidence type="ECO:0000256" key="2">
    <source>
        <dbReference type="ARBA" id="ARBA00023125"/>
    </source>
</evidence>
<evidence type="ECO:0000256" key="1">
    <source>
        <dbReference type="ARBA" id="ARBA00023015"/>
    </source>
</evidence>
<dbReference type="Pfam" id="PF17754">
    <property type="entry name" value="TetR_C_14"/>
    <property type="match status" value="1"/>
</dbReference>
<dbReference type="Pfam" id="PF00440">
    <property type="entry name" value="TetR_N"/>
    <property type="match status" value="1"/>
</dbReference>
<evidence type="ECO:0000256" key="4">
    <source>
        <dbReference type="PROSITE-ProRule" id="PRU00335"/>
    </source>
</evidence>
<dbReference type="Gene3D" id="1.10.10.60">
    <property type="entry name" value="Homeodomain-like"/>
    <property type="match status" value="1"/>
</dbReference>
<feature type="DNA-binding region" description="H-T-H motif" evidence="4">
    <location>
        <begin position="40"/>
        <end position="59"/>
    </location>
</feature>
<dbReference type="InterPro" id="IPR023772">
    <property type="entry name" value="DNA-bd_HTH_TetR-type_CS"/>
</dbReference>
<evidence type="ECO:0000259" key="5">
    <source>
        <dbReference type="PROSITE" id="PS50977"/>
    </source>
</evidence>
<feature type="domain" description="HTH tetR-type" evidence="5">
    <location>
        <begin position="17"/>
        <end position="77"/>
    </location>
</feature>
<organism evidence="6 7">
    <name type="scientific">Nocardia transvalensis</name>
    <dbReference type="NCBI Taxonomy" id="37333"/>
    <lineage>
        <taxon>Bacteria</taxon>
        <taxon>Bacillati</taxon>
        <taxon>Actinomycetota</taxon>
        <taxon>Actinomycetes</taxon>
        <taxon>Mycobacteriales</taxon>
        <taxon>Nocardiaceae</taxon>
        <taxon>Nocardia</taxon>
    </lineage>
</organism>
<keyword evidence="3" id="KW-0804">Transcription</keyword>
<proteinExistence type="predicted"/>
<accession>A0A7W9P9I5</accession>
<dbReference type="AlphaFoldDB" id="A0A7W9P9I5"/>
<dbReference type="RefSeq" id="WP_051162161.1">
    <property type="nucleotide sequence ID" value="NZ_JACHIT010000001.1"/>
</dbReference>
<dbReference type="InterPro" id="IPR001647">
    <property type="entry name" value="HTH_TetR"/>
</dbReference>
<dbReference type="InterPro" id="IPR009057">
    <property type="entry name" value="Homeodomain-like_sf"/>
</dbReference>
<evidence type="ECO:0000313" key="7">
    <source>
        <dbReference type="Proteomes" id="UP000540412"/>
    </source>
</evidence>
<keyword evidence="2 4" id="KW-0238">DNA-binding</keyword>
<name>A0A7W9P9I5_9NOCA</name>
<dbReference type="InterPro" id="IPR050109">
    <property type="entry name" value="HTH-type_TetR-like_transc_reg"/>
</dbReference>
<dbReference type="SUPFAM" id="SSF46689">
    <property type="entry name" value="Homeodomain-like"/>
    <property type="match status" value="1"/>
</dbReference>
<keyword evidence="1" id="KW-0805">Transcription regulation</keyword>
<reference evidence="6 7" key="1">
    <citation type="submission" date="2020-08" db="EMBL/GenBank/DDBJ databases">
        <title>Sequencing the genomes of 1000 actinobacteria strains.</title>
        <authorList>
            <person name="Klenk H.-P."/>
        </authorList>
    </citation>
    <scope>NUCLEOTIDE SEQUENCE [LARGE SCALE GENOMIC DNA]</scope>
    <source>
        <strain evidence="6 7">DSM 43582</strain>
    </source>
</reference>
<dbReference type="Proteomes" id="UP000540412">
    <property type="component" value="Unassembled WGS sequence"/>
</dbReference>
<evidence type="ECO:0000256" key="3">
    <source>
        <dbReference type="ARBA" id="ARBA00023163"/>
    </source>
</evidence>
<dbReference type="PANTHER" id="PTHR30055">
    <property type="entry name" value="HTH-TYPE TRANSCRIPTIONAL REGULATOR RUTR"/>
    <property type="match status" value="1"/>
</dbReference>
<dbReference type="EMBL" id="JACHIT010000001">
    <property type="protein sequence ID" value="MBB5911624.1"/>
    <property type="molecule type" value="Genomic_DNA"/>
</dbReference>
<comment type="caution">
    <text evidence="6">The sequence shown here is derived from an EMBL/GenBank/DDBJ whole genome shotgun (WGS) entry which is preliminary data.</text>
</comment>
<protein>
    <submittedName>
        <fullName evidence="6">AcrR family transcriptional regulator</fullName>
    </submittedName>
</protein>